<organism evidence="1 2">
    <name type="scientific">Coregonus suidteri</name>
    <dbReference type="NCBI Taxonomy" id="861788"/>
    <lineage>
        <taxon>Eukaryota</taxon>
        <taxon>Metazoa</taxon>
        <taxon>Chordata</taxon>
        <taxon>Craniata</taxon>
        <taxon>Vertebrata</taxon>
        <taxon>Euteleostomi</taxon>
        <taxon>Actinopterygii</taxon>
        <taxon>Neopterygii</taxon>
        <taxon>Teleostei</taxon>
        <taxon>Protacanthopterygii</taxon>
        <taxon>Salmoniformes</taxon>
        <taxon>Salmonidae</taxon>
        <taxon>Coregoninae</taxon>
        <taxon>Coregonus</taxon>
    </lineage>
</organism>
<dbReference type="AlphaFoldDB" id="A0AAN8L4R7"/>
<reference evidence="1 2" key="1">
    <citation type="submission" date="2021-04" db="EMBL/GenBank/DDBJ databases">
        <authorList>
            <person name="De Guttry C."/>
            <person name="Zahm M."/>
            <person name="Klopp C."/>
            <person name="Cabau C."/>
            <person name="Louis A."/>
            <person name="Berthelot C."/>
            <person name="Parey E."/>
            <person name="Roest Crollius H."/>
            <person name="Montfort J."/>
            <person name="Robinson-Rechavi M."/>
            <person name="Bucao C."/>
            <person name="Bouchez O."/>
            <person name="Gislard M."/>
            <person name="Lluch J."/>
            <person name="Milhes M."/>
            <person name="Lampietro C."/>
            <person name="Lopez Roques C."/>
            <person name="Donnadieu C."/>
            <person name="Braasch I."/>
            <person name="Desvignes T."/>
            <person name="Postlethwait J."/>
            <person name="Bobe J."/>
            <person name="Wedekind C."/>
            <person name="Guiguen Y."/>
        </authorList>
    </citation>
    <scope>NUCLEOTIDE SEQUENCE [LARGE SCALE GENOMIC DNA]</scope>
    <source>
        <strain evidence="1">Cs_M1</strain>
        <tissue evidence="1">Blood</tissue>
    </source>
</reference>
<evidence type="ECO:0000313" key="2">
    <source>
        <dbReference type="Proteomes" id="UP001356427"/>
    </source>
</evidence>
<dbReference type="EMBL" id="JAGTTL010000025">
    <property type="protein sequence ID" value="KAK6302562.1"/>
    <property type="molecule type" value="Genomic_DNA"/>
</dbReference>
<proteinExistence type="predicted"/>
<name>A0AAN8L4R7_9TELE</name>
<comment type="caution">
    <text evidence="1">The sequence shown here is derived from an EMBL/GenBank/DDBJ whole genome shotgun (WGS) entry which is preliminary data.</text>
</comment>
<dbReference type="Proteomes" id="UP001356427">
    <property type="component" value="Unassembled WGS sequence"/>
</dbReference>
<protein>
    <submittedName>
        <fullName evidence="1">Uncharacterized protein</fullName>
    </submittedName>
</protein>
<accession>A0AAN8L4R7</accession>
<sequence length="116" mass="13053">MWEGFKSHVTDEGSGKHLDEAARPENVFITNFIQLHHPIQTIHTVQSLSPIQKLSRSYTSSSYNTLMRSKRPGPMTITHSDAPSFHFLFVMMLSRIHSEVALLLAPIPCCQTTSTT</sequence>
<evidence type="ECO:0000313" key="1">
    <source>
        <dbReference type="EMBL" id="KAK6302562.1"/>
    </source>
</evidence>
<keyword evidence="2" id="KW-1185">Reference proteome</keyword>
<gene>
    <name evidence="1" type="ORF">J4Q44_G00269170</name>
</gene>